<dbReference type="EMBL" id="LILD01000003">
    <property type="protein sequence ID" value="KOO36927.1"/>
    <property type="molecule type" value="Genomic_DNA"/>
</dbReference>
<keyword evidence="1" id="KW-0575">Peroxidase</keyword>
<accession>A0A0M0KED1</accession>
<evidence type="ECO:0000313" key="1">
    <source>
        <dbReference type="EMBL" id="KOO36927.1"/>
    </source>
</evidence>
<dbReference type="RefSeq" id="WP_053432150.1">
    <property type="nucleotide sequence ID" value="NZ_CP040441.1"/>
</dbReference>
<keyword evidence="1" id="KW-0560">Oxidoreductase</keyword>
<dbReference type="GeneID" id="87595977"/>
<gene>
    <name evidence="1" type="ORF">AMD02_16215</name>
</gene>
<dbReference type="SUPFAM" id="SSF69118">
    <property type="entry name" value="AhpD-like"/>
    <property type="match status" value="1"/>
</dbReference>
<protein>
    <submittedName>
        <fullName evidence="1">Alkylhydroperoxidase</fullName>
    </submittedName>
</protein>
<proteinExistence type="predicted"/>
<dbReference type="PATRIC" id="fig|136160.3.peg.4195"/>
<dbReference type="Gene3D" id="1.20.1290.10">
    <property type="entry name" value="AhpD-like"/>
    <property type="match status" value="2"/>
</dbReference>
<name>A0A0M0KED1_ALKHA</name>
<reference evidence="1" key="1">
    <citation type="submission" date="2015-08" db="EMBL/GenBank/DDBJ databases">
        <title>Complete DNA Sequence of Pseudomonas syringae pv. actinidiae, the Causal Agent of Kiwifruit Canker Disease.</title>
        <authorList>
            <person name="Rikkerink E.H.A."/>
            <person name="Fineran P.C."/>
        </authorList>
    </citation>
    <scope>NUCLEOTIDE SEQUENCE</scope>
    <source>
        <strain evidence="1">DSM 13666</strain>
    </source>
</reference>
<dbReference type="AlphaFoldDB" id="A0A0M0KED1"/>
<dbReference type="GO" id="GO:0004601">
    <property type="term" value="F:peroxidase activity"/>
    <property type="evidence" value="ECO:0007669"/>
    <property type="project" value="UniProtKB-KW"/>
</dbReference>
<organism evidence="1">
    <name type="scientific">Halalkalibacterium halodurans</name>
    <name type="common">Bacillus halodurans</name>
    <dbReference type="NCBI Taxonomy" id="86665"/>
    <lineage>
        <taxon>Bacteria</taxon>
        <taxon>Bacillati</taxon>
        <taxon>Bacillota</taxon>
        <taxon>Bacilli</taxon>
        <taxon>Bacillales</taxon>
        <taxon>Bacillaceae</taxon>
        <taxon>Halalkalibacterium (ex Joshi et al. 2022)</taxon>
    </lineage>
</organism>
<dbReference type="InterPro" id="IPR029032">
    <property type="entry name" value="AhpD-like"/>
</dbReference>
<comment type="caution">
    <text evidence="1">The sequence shown here is derived from an EMBL/GenBank/DDBJ whole genome shotgun (WGS) entry which is preliminary data.</text>
</comment>
<sequence>MARLSAGPYGETPFQKRLGHNCYILRAWNGLSEILEQDGALSSTLKEQVRRALAQKNGCEYCKAKGRPDPQLVDEKTGVAIGFAEAFLQMRGAVPDSIFEVAREALSEREMSELCAFICFTTASQFFGALMDLQPDEDE</sequence>